<keyword evidence="1" id="KW-0812">Transmembrane</keyword>
<dbReference type="InterPro" id="IPR035897">
    <property type="entry name" value="Toll_tir_struct_dom_sf"/>
</dbReference>
<dbReference type="PROSITE" id="PS50104">
    <property type="entry name" value="TIR"/>
    <property type="match status" value="1"/>
</dbReference>
<keyword evidence="4" id="KW-1185">Reference proteome</keyword>
<feature type="transmembrane region" description="Helical" evidence="1">
    <location>
        <begin position="181"/>
        <end position="203"/>
    </location>
</feature>
<dbReference type="SMART" id="SM00028">
    <property type="entry name" value="TPR"/>
    <property type="match status" value="5"/>
</dbReference>
<organism evidence="3 4">
    <name type="scientific">Qipengyuania gelatinilytica</name>
    <dbReference type="NCBI Taxonomy" id="2867231"/>
    <lineage>
        <taxon>Bacteria</taxon>
        <taxon>Pseudomonadati</taxon>
        <taxon>Pseudomonadota</taxon>
        <taxon>Alphaproteobacteria</taxon>
        <taxon>Sphingomonadales</taxon>
        <taxon>Erythrobacteraceae</taxon>
        <taxon>Qipengyuania</taxon>
    </lineage>
</organism>
<feature type="domain" description="TIR" evidence="2">
    <location>
        <begin position="4"/>
        <end position="143"/>
    </location>
</feature>
<keyword evidence="1" id="KW-0472">Membrane</keyword>
<dbReference type="Pfam" id="PF13676">
    <property type="entry name" value="TIR_2"/>
    <property type="match status" value="1"/>
</dbReference>
<dbReference type="InterPro" id="IPR019734">
    <property type="entry name" value="TPR_rpt"/>
</dbReference>
<evidence type="ECO:0000313" key="4">
    <source>
        <dbReference type="Proteomes" id="UP000824321"/>
    </source>
</evidence>
<evidence type="ECO:0000313" key="3">
    <source>
        <dbReference type="EMBL" id="QZD93952.1"/>
    </source>
</evidence>
<evidence type="ECO:0000259" key="2">
    <source>
        <dbReference type="PROSITE" id="PS50104"/>
    </source>
</evidence>
<dbReference type="EMBL" id="CP081294">
    <property type="protein sequence ID" value="QZD93952.1"/>
    <property type="molecule type" value="Genomic_DNA"/>
</dbReference>
<dbReference type="SUPFAM" id="SSF48452">
    <property type="entry name" value="TPR-like"/>
    <property type="match status" value="1"/>
</dbReference>
<dbReference type="InterPro" id="IPR000157">
    <property type="entry name" value="TIR_dom"/>
</dbReference>
<name>A0ABX9A281_9SPHN</name>
<evidence type="ECO:0000256" key="1">
    <source>
        <dbReference type="SAM" id="Phobius"/>
    </source>
</evidence>
<dbReference type="Gene3D" id="1.25.40.10">
    <property type="entry name" value="Tetratricopeptide repeat domain"/>
    <property type="match status" value="2"/>
</dbReference>
<dbReference type="SUPFAM" id="SSF52200">
    <property type="entry name" value="Toll/Interleukin receptor TIR domain"/>
    <property type="match status" value="1"/>
</dbReference>
<keyword evidence="1" id="KW-1133">Transmembrane helix</keyword>
<reference evidence="3 4" key="1">
    <citation type="submission" date="2021-08" db="EMBL/GenBank/DDBJ databases">
        <title>Comparative Genomics Analysis of the Genus Qipengyuania Reveals Extensive Genetic Diversity and Metabolic Versatility, Including the Description of Fifteen Novel Species.</title>
        <authorList>
            <person name="Liu Y."/>
        </authorList>
    </citation>
    <scope>NUCLEOTIDE SEQUENCE [LARGE SCALE GENOMIC DNA]</scope>
    <source>
        <strain evidence="3 4">1NDH1</strain>
    </source>
</reference>
<dbReference type="Proteomes" id="UP000824321">
    <property type="component" value="Chromosome"/>
</dbReference>
<sequence>MAERRYKAFISYSHRDKRIANWLHGQLENFKLPDGIDAPGLEDGLRPIFKDREELPASEDLGAALESALSNSDALIVLCSPHSAISPWIAKEIDLFKRVNGDARVFPAVVDGAPPYNMPPPLLVHYEDGTPTEELAEPIAADLRPEEDGRKLGVQKLVAGLAGIGLDELVDRQARQRHRRLAIMAAASFVGMVIAIGLALFALQQRDTAREERAEANGLIEYMLTDLREELEPVGRLDVMDGVGARAMEYYARQKLDDLSPEELGRRARAVQLVAEMHNLRGNNDKALPAFREAARTTSELLARKPDDPERMFNHGQSMFWVGLIAWQRGQMDEAKKALGQYADISIRLAAKDRSNLVWQLEEAYALSNLGTLADEEARYEDALDLFERSVATVARVAEAEGRPASRLVEWGQGLSWVSSTHQVLGDFRAATETRERELALYNEALEAEPNHAEARRMGLFAKGSMGALHSIRGQTGKARQYLDDAAAEAETLIEQDPENTMTKVFAIGVLQSRAMVNWNDGRSSLATADYDRAEALLLDLKARDPKNLSWNVERPASLELERALTDQSGMAPERLRAVARKWLGRLDQGDPAHVLSIIAAHLVEANAHSKSGDGAKAAASYARAIAVESIGQGFHPVETALRAVAAERLGQTALARQLRRSLEEKELDPVIDNRIA</sequence>
<dbReference type="InterPro" id="IPR011990">
    <property type="entry name" value="TPR-like_helical_dom_sf"/>
</dbReference>
<dbReference type="RefSeq" id="WP_221429718.1">
    <property type="nucleotide sequence ID" value="NZ_CP081294.1"/>
</dbReference>
<dbReference type="Gene3D" id="3.40.50.10140">
    <property type="entry name" value="Toll/interleukin-1 receptor homology (TIR) domain"/>
    <property type="match status" value="1"/>
</dbReference>
<protein>
    <submittedName>
        <fullName evidence="3">TIR domain-containing protein</fullName>
    </submittedName>
</protein>
<gene>
    <name evidence="3" type="ORF">K3136_07455</name>
</gene>
<accession>A0ABX9A281</accession>
<proteinExistence type="predicted"/>